<dbReference type="AlphaFoldDB" id="A0A4C1ZQL5"/>
<accession>A0A4C1ZQL5</accession>
<comment type="caution">
    <text evidence="2">The sequence shown here is derived from an EMBL/GenBank/DDBJ whole genome shotgun (WGS) entry which is preliminary data.</text>
</comment>
<dbReference type="EMBL" id="BGZK01002016">
    <property type="protein sequence ID" value="GBP89652.1"/>
    <property type="molecule type" value="Genomic_DNA"/>
</dbReference>
<evidence type="ECO:0000256" key="1">
    <source>
        <dbReference type="SAM" id="MobiDB-lite"/>
    </source>
</evidence>
<evidence type="ECO:0000313" key="3">
    <source>
        <dbReference type="Proteomes" id="UP000299102"/>
    </source>
</evidence>
<evidence type="ECO:0000313" key="2">
    <source>
        <dbReference type="EMBL" id="GBP89652.1"/>
    </source>
</evidence>
<feature type="region of interest" description="Disordered" evidence="1">
    <location>
        <begin position="46"/>
        <end position="73"/>
    </location>
</feature>
<name>A0A4C1ZQL5_EUMVA</name>
<sequence>MSAQSGAGFGYLSKNRTVVDEKAIILMMCKRGPTLFIELLMGKHARMPPESRSSPPPMDRRNARGVTSALPVF</sequence>
<organism evidence="2 3">
    <name type="scientific">Eumeta variegata</name>
    <name type="common">Bagworm moth</name>
    <name type="synonym">Eumeta japonica</name>
    <dbReference type="NCBI Taxonomy" id="151549"/>
    <lineage>
        <taxon>Eukaryota</taxon>
        <taxon>Metazoa</taxon>
        <taxon>Ecdysozoa</taxon>
        <taxon>Arthropoda</taxon>
        <taxon>Hexapoda</taxon>
        <taxon>Insecta</taxon>
        <taxon>Pterygota</taxon>
        <taxon>Neoptera</taxon>
        <taxon>Endopterygota</taxon>
        <taxon>Lepidoptera</taxon>
        <taxon>Glossata</taxon>
        <taxon>Ditrysia</taxon>
        <taxon>Tineoidea</taxon>
        <taxon>Psychidae</taxon>
        <taxon>Oiketicinae</taxon>
        <taxon>Eumeta</taxon>
    </lineage>
</organism>
<reference evidence="2 3" key="1">
    <citation type="journal article" date="2019" name="Commun. Biol.">
        <title>The bagworm genome reveals a unique fibroin gene that provides high tensile strength.</title>
        <authorList>
            <person name="Kono N."/>
            <person name="Nakamura H."/>
            <person name="Ohtoshi R."/>
            <person name="Tomita M."/>
            <person name="Numata K."/>
            <person name="Arakawa K."/>
        </authorList>
    </citation>
    <scope>NUCLEOTIDE SEQUENCE [LARGE SCALE GENOMIC DNA]</scope>
</reference>
<proteinExistence type="predicted"/>
<keyword evidence="3" id="KW-1185">Reference proteome</keyword>
<gene>
    <name evidence="2" type="ORF">EVAR_100324_1</name>
</gene>
<dbReference type="Proteomes" id="UP000299102">
    <property type="component" value="Unassembled WGS sequence"/>
</dbReference>
<protein>
    <submittedName>
        <fullName evidence="2">Uncharacterized protein</fullName>
    </submittedName>
</protein>